<evidence type="ECO:0000256" key="3">
    <source>
        <dbReference type="ARBA" id="ARBA00033332"/>
    </source>
</evidence>
<gene>
    <name evidence="8" type="ORF">ROHU_036600</name>
</gene>
<evidence type="ECO:0000256" key="1">
    <source>
        <dbReference type="ARBA" id="ARBA00010623"/>
    </source>
</evidence>
<protein>
    <recommendedName>
        <fullName evidence="3">Ribitol-5-phosphate transferase</fullName>
    </recommendedName>
</protein>
<sequence>MDSQKDALQRIIATLANKNEELQNFIETLNHTLGQVQVNSTQVVSDLEEEFDTLYSILDEMKESMTNTIKQETVRKSHELQNQLTQSTSALESAEELLEFANNALHITDEGEFTKDPDLPSVCICVCVPVVVYIQLSTEPNRMLTLYLHGDTNDLLFFPLFFFIFTPKAAKQIKDRVTMAPAFRLTMKPKATDNMTHLMVDFSQERQLLQGLKFLPVPRAPEIVLGDCQVIDNEVTVTWRMPVEDSKIDHYILEYRKTNHEGLPRVKDEQCWEVVDNIKSTEYTLQAFNFGFDSTSSHLNLKVEDRSVEWDPQGGKGVDSKVKGKENKGRSGTPSPKRTSVTRSPAPRGARDRFTGESYTVLGDTSIESGQHYWEVKPQKDCKSYSVGLAYRNLGKFDQLGKTNTTWCIHVNNWLQNSFAAKHNNKAKNLDVPVPDSIGVYCDFDRGQLSFYNAENKQLLHTFKVKFTQPVVPAFMNGLNGLSSRGYLSGKEAHWAALLDAAAERGLELLEIHGKDPRLNSMDDLTAKQIPLHFLFRFNSRLVHVVVLYERSGKYLWHGPLRLKDSMDRTFAPFGKLDFGRHAGAYDRPELILTTLDGLDVRIPKNYTRFLHEHSSSRFLECRCREAKAFYQLYPEDTSTEAMDFRMRAKSMLHLASKVLSVLGVPFWLSSGTCLGWYRQCNIIPYSKDVDLGIWIKDYRQDITQAFQKAGLPLKHKFGKVEDSLELSFQGNDVKLDIFFFYDEGDIVWNGGTQAKSGKKFKYVFPRFSLCWTELMELKVRVPCETEDYVMANYGPNWNVPVKTWDWKTSPFNVQENGIWPVREWDDVIQVY</sequence>
<dbReference type="CDD" id="cd00063">
    <property type="entry name" value="FN3"/>
    <property type="match status" value="1"/>
</dbReference>
<dbReference type="EMBL" id="QBIY01012533">
    <property type="protein sequence ID" value="RXN24567.1"/>
    <property type="molecule type" value="Genomic_DNA"/>
</dbReference>
<dbReference type="Gene3D" id="2.60.40.10">
    <property type="entry name" value="Immunoglobulins"/>
    <property type="match status" value="1"/>
</dbReference>
<dbReference type="InterPro" id="IPR001870">
    <property type="entry name" value="B30.2/SPRY"/>
</dbReference>
<feature type="domain" description="B30.2/SPRY" evidence="6">
    <location>
        <begin position="300"/>
        <end position="494"/>
    </location>
</feature>
<comment type="caution">
    <text evidence="8">The sequence shown here is derived from an EMBL/GenBank/DDBJ whole genome shotgun (WGS) entry which is preliminary data.</text>
</comment>
<organism evidence="8 9">
    <name type="scientific">Labeo rohita</name>
    <name type="common">Indian major carp</name>
    <name type="synonym">Cyprinus rohita</name>
    <dbReference type="NCBI Taxonomy" id="84645"/>
    <lineage>
        <taxon>Eukaryota</taxon>
        <taxon>Metazoa</taxon>
        <taxon>Chordata</taxon>
        <taxon>Craniata</taxon>
        <taxon>Vertebrata</taxon>
        <taxon>Euteleostomi</taxon>
        <taxon>Actinopterygii</taxon>
        <taxon>Neopterygii</taxon>
        <taxon>Teleostei</taxon>
        <taxon>Ostariophysi</taxon>
        <taxon>Cypriniformes</taxon>
        <taxon>Cyprinidae</taxon>
        <taxon>Labeoninae</taxon>
        <taxon>Labeonini</taxon>
        <taxon>Labeo</taxon>
    </lineage>
</organism>
<dbReference type="Gene3D" id="1.20.5.170">
    <property type="match status" value="1"/>
</dbReference>
<keyword evidence="2 4" id="KW-0175">Coiled coil</keyword>
<dbReference type="Pfam" id="PF00622">
    <property type="entry name" value="SPRY"/>
    <property type="match status" value="1"/>
</dbReference>
<dbReference type="SMART" id="SM00449">
    <property type="entry name" value="SPRY"/>
    <property type="match status" value="1"/>
</dbReference>
<feature type="coiled-coil region" evidence="4">
    <location>
        <begin position="1"/>
        <end position="104"/>
    </location>
</feature>
<dbReference type="InterPro" id="IPR043136">
    <property type="entry name" value="B30.2/SPRY_sf"/>
</dbReference>
<evidence type="ECO:0000256" key="2">
    <source>
        <dbReference type="ARBA" id="ARBA00023054"/>
    </source>
</evidence>
<dbReference type="SUPFAM" id="SSF49265">
    <property type="entry name" value="Fibronectin type III"/>
    <property type="match status" value="1"/>
</dbReference>
<dbReference type="Pfam" id="PF04991">
    <property type="entry name" value="LicD"/>
    <property type="match status" value="1"/>
</dbReference>
<dbReference type="InterPro" id="IPR013320">
    <property type="entry name" value="ConA-like_dom_sf"/>
</dbReference>
<keyword evidence="9" id="KW-1185">Reference proteome</keyword>
<feature type="domain" description="COS" evidence="7">
    <location>
        <begin position="158"/>
        <end position="215"/>
    </location>
</feature>
<comment type="similarity">
    <text evidence="1">Belongs to the LicD transferase family.</text>
</comment>
<dbReference type="Gene3D" id="2.60.120.920">
    <property type="match status" value="1"/>
</dbReference>
<evidence type="ECO:0000259" key="7">
    <source>
        <dbReference type="PROSITE" id="PS51262"/>
    </source>
</evidence>
<dbReference type="Proteomes" id="UP000290572">
    <property type="component" value="Unassembled WGS sequence"/>
</dbReference>
<dbReference type="InterPro" id="IPR007074">
    <property type="entry name" value="LicD/FKTN/FKRP_NTP_transf"/>
</dbReference>
<dbReference type="SMART" id="SM00502">
    <property type="entry name" value="BBC"/>
    <property type="match status" value="1"/>
</dbReference>
<dbReference type="PANTHER" id="PTHR24099">
    <property type="entry name" value="E3 UBIQUITIN-PROTEIN LIGASE TRIM36-RELATED"/>
    <property type="match status" value="1"/>
</dbReference>
<dbReference type="AlphaFoldDB" id="A0A498N7G6"/>
<name>A0A498N7G6_LABRO</name>
<dbReference type="SUPFAM" id="SSF49899">
    <property type="entry name" value="Concanavalin A-like lectins/glucanases"/>
    <property type="match status" value="1"/>
</dbReference>
<dbReference type="PRINTS" id="PR01407">
    <property type="entry name" value="BUTYPHLNCDUF"/>
</dbReference>
<dbReference type="PANTHER" id="PTHR24099:SF8">
    <property type="entry name" value="FSD1-LIKE PROTEIN"/>
    <property type="match status" value="1"/>
</dbReference>
<evidence type="ECO:0000313" key="9">
    <source>
        <dbReference type="Proteomes" id="UP000290572"/>
    </source>
</evidence>
<accession>A0A498N7G6</accession>
<dbReference type="STRING" id="84645.A0A498N7G6"/>
<feature type="region of interest" description="Disordered" evidence="5">
    <location>
        <begin position="308"/>
        <end position="355"/>
    </location>
</feature>
<dbReference type="InterPro" id="IPR003649">
    <property type="entry name" value="Bbox_C"/>
</dbReference>
<evidence type="ECO:0000313" key="8">
    <source>
        <dbReference type="EMBL" id="RXN24567.1"/>
    </source>
</evidence>
<evidence type="ECO:0000256" key="5">
    <source>
        <dbReference type="SAM" id="MobiDB-lite"/>
    </source>
</evidence>
<dbReference type="InterPro" id="IPR036116">
    <property type="entry name" value="FN3_sf"/>
</dbReference>
<dbReference type="PROSITE" id="PS51262">
    <property type="entry name" value="COS"/>
    <property type="match status" value="1"/>
</dbReference>
<dbReference type="InterPro" id="IPR003879">
    <property type="entry name" value="Butyrophylin_SPRY"/>
</dbReference>
<dbReference type="InterPro" id="IPR045587">
    <property type="entry name" value="FKTN_N"/>
</dbReference>
<dbReference type="InterPro" id="IPR050617">
    <property type="entry name" value="E3_ligase_FN3/SPRY"/>
</dbReference>
<dbReference type="InterPro" id="IPR013783">
    <property type="entry name" value="Ig-like_fold"/>
</dbReference>
<reference evidence="8 9" key="1">
    <citation type="submission" date="2018-03" db="EMBL/GenBank/DDBJ databases">
        <title>Draft genome sequence of Rohu Carp (Labeo rohita).</title>
        <authorList>
            <person name="Das P."/>
            <person name="Kushwaha B."/>
            <person name="Joshi C.G."/>
            <person name="Kumar D."/>
            <person name="Nagpure N.S."/>
            <person name="Sahoo L."/>
            <person name="Das S.P."/>
            <person name="Bit A."/>
            <person name="Patnaik S."/>
            <person name="Meher P.K."/>
            <person name="Jayasankar P."/>
            <person name="Koringa P.G."/>
            <person name="Patel N.V."/>
            <person name="Hinsu A.T."/>
            <person name="Kumar R."/>
            <person name="Pandey M."/>
            <person name="Agarwal S."/>
            <person name="Srivastava S."/>
            <person name="Singh M."/>
            <person name="Iquebal M.A."/>
            <person name="Jaiswal S."/>
            <person name="Angadi U.B."/>
            <person name="Kumar N."/>
            <person name="Raza M."/>
            <person name="Shah T.M."/>
            <person name="Rai A."/>
            <person name="Jena J.K."/>
        </authorList>
    </citation>
    <scope>NUCLEOTIDE SEQUENCE [LARGE SCALE GENOMIC DNA]</scope>
    <source>
        <strain evidence="8">DASCIFA01</strain>
        <tissue evidence="8">Testis</tissue>
    </source>
</reference>
<dbReference type="PROSITE" id="PS50188">
    <property type="entry name" value="B302_SPRY"/>
    <property type="match status" value="1"/>
</dbReference>
<dbReference type="InterPro" id="IPR003877">
    <property type="entry name" value="SPRY_dom"/>
</dbReference>
<dbReference type="Pfam" id="PF19737">
    <property type="entry name" value="FKTN_N"/>
    <property type="match status" value="1"/>
</dbReference>
<dbReference type="InterPro" id="IPR003961">
    <property type="entry name" value="FN3_dom"/>
</dbReference>
<evidence type="ECO:0000256" key="4">
    <source>
        <dbReference type="SAM" id="Coils"/>
    </source>
</evidence>
<dbReference type="InterPro" id="IPR017903">
    <property type="entry name" value="COS_domain"/>
</dbReference>
<feature type="compositionally biased region" description="Polar residues" evidence="5">
    <location>
        <begin position="330"/>
        <end position="343"/>
    </location>
</feature>
<feature type="compositionally biased region" description="Basic and acidic residues" evidence="5">
    <location>
        <begin position="318"/>
        <end position="329"/>
    </location>
</feature>
<dbReference type="GO" id="GO:0009100">
    <property type="term" value="P:glycoprotein metabolic process"/>
    <property type="evidence" value="ECO:0007669"/>
    <property type="project" value="UniProtKB-ARBA"/>
</dbReference>
<proteinExistence type="inferred from homology"/>
<evidence type="ECO:0000259" key="6">
    <source>
        <dbReference type="PROSITE" id="PS50188"/>
    </source>
</evidence>